<dbReference type="EMBL" id="AJIL01009490">
    <property type="protein sequence ID" value="KNE86482.1"/>
    <property type="molecule type" value="Genomic_DNA"/>
</dbReference>
<dbReference type="Proteomes" id="UP000054564">
    <property type="component" value="Unassembled WGS sequence"/>
</dbReference>
<feature type="non-terminal residue" evidence="3">
    <location>
        <position position="97"/>
    </location>
</feature>
<keyword evidence="2" id="KW-0732">Signal</keyword>
<feature type="signal peptide" evidence="2">
    <location>
        <begin position="1"/>
        <end position="24"/>
    </location>
</feature>
<name>A0A0L0UHD5_9BASI</name>
<gene>
    <name evidence="3" type="ORF">PSTG_20157</name>
</gene>
<feature type="region of interest" description="Disordered" evidence="1">
    <location>
        <begin position="25"/>
        <end position="97"/>
    </location>
</feature>
<evidence type="ECO:0000256" key="1">
    <source>
        <dbReference type="SAM" id="MobiDB-lite"/>
    </source>
</evidence>
<evidence type="ECO:0008006" key="5">
    <source>
        <dbReference type="Google" id="ProtNLM"/>
    </source>
</evidence>
<evidence type="ECO:0000256" key="2">
    <source>
        <dbReference type="SAM" id="SignalP"/>
    </source>
</evidence>
<feature type="chain" id="PRO_5005548942" description="Secreted protein" evidence="2">
    <location>
        <begin position="25"/>
        <end position="97"/>
    </location>
</feature>
<sequence length="97" mass="10228">MTRGSLRTLTLAALSLALPGPLAAQSVAPDQTGTGAARLDDHGAEHQPLRRDQAPGNLHGPRRGSVPPEAAPRAGAHRQDRQQHLRRLQLEGGAARV</sequence>
<feature type="compositionally biased region" description="Basic and acidic residues" evidence="1">
    <location>
        <begin position="38"/>
        <end position="53"/>
    </location>
</feature>
<organism evidence="3 4">
    <name type="scientific">Puccinia striiformis f. sp. tritici PST-78</name>
    <dbReference type="NCBI Taxonomy" id="1165861"/>
    <lineage>
        <taxon>Eukaryota</taxon>
        <taxon>Fungi</taxon>
        <taxon>Dikarya</taxon>
        <taxon>Basidiomycota</taxon>
        <taxon>Pucciniomycotina</taxon>
        <taxon>Pucciniomycetes</taxon>
        <taxon>Pucciniales</taxon>
        <taxon>Pucciniaceae</taxon>
        <taxon>Puccinia</taxon>
    </lineage>
</organism>
<dbReference type="AlphaFoldDB" id="A0A0L0UHD5"/>
<protein>
    <recommendedName>
        <fullName evidence="5">Secreted protein</fullName>
    </recommendedName>
</protein>
<comment type="caution">
    <text evidence="3">The sequence shown here is derived from an EMBL/GenBank/DDBJ whole genome shotgun (WGS) entry which is preliminary data.</text>
</comment>
<reference evidence="4" key="1">
    <citation type="submission" date="2014-03" db="EMBL/GenBank/DDBJ databases">
        <title>The Genome Sequence of Puccinia striiformis f. sp. tritici PST-78.</title>
        <authorList>
            <consortium name="The Broad Institute Genome Sequencing Platform"/>
            <person name="Cuomo C."/>
            <person name="Hulbert S."/>
            <person name="Chen X."/>
            <person name="Walker B."/>
            <person name="Young S.K."/>
            <person name="Zeng Q."/>
            <person name="Gargeya S."/>
            <person name="Fitzgerald M."/>
            <person name="Haas B."/>
            <person name="Abouelleil A."/>
            <person name="Alvarado L."/>
            <person name="Arachchi H.M."/>
            <person name="Berlin A.M."/>
            <person name="Chapman S.B."/>
            <person name="Goldberg J."/>
            <person name="Griggs A."/>
            <person name="Gujja S."/>
            <person name="Hansen M."/>
            <person name="Howarth C."/>
            <person name="Imamovic A."/>
            <person name="Larimer J."/>
            <person name="McCowan C."/>
            <person name="Montmayeur A."/>
            <person name="Murphy C."/>
            <person name="Neiman D."/>
            <person name="Pearson M."/>
            <person name="Priest M."/>
            <person name="Roberts A."/>
            <person name="Saif S."/>
            <person name="Shea T."/>
            <person name="Sisk P."/>
            <person name="Sykes S."/>
            <person name="Wortman J."/>
            <person name="Nusbaum C."/>
            <person name="Birren B."/>
        </authorList>
    </citation>
    <scope>NUCLEOTIDE SEQUENCE [LARGE SCALE GENOMIC DNA]</scope>
    <source>
        <strain evidence="4">race PST-78</strain>
    </source>
</reference>
<accession>A0A0L0UHD5</accession>
<evidence type="ECO:0000313" key="3">
    <source>
        <dbReference type="EMBL" id="KNE86482.1"/>
    </source>
</evidence>
<keyword evidence="4" id="KW-1185">Reference proteome</keyword>
<evidence type="ECO:0000313" key="4">
    <source>
        <dbReference type="Proteomes" id="UP000054564"/>
    </source>
</evidence>
<proteinExistence type="predicted"/>